<sequence length="297" mass="32929">MLANKHTRNVHLLCAPSDHAAGGVLAQRRPCEDSFVVNNDETISEREWTPGPQAGRQEQFRTISPVPSRINLSTPLLGQHPMVTSLLDLSEVIIRLMKDGNGERTFELGPILTMSCHRWDSNAKNKTPNPPRKDSPVPSFPQKKIPGQPTPGPKPSQTKEPPIPGPSLSSQPPEDDTTRQPEPEVAPTQSIEEPFGKSPLLFLHSSQLFLTFSLTISSSSCHSLLHHYHRRYTRWIPPSSSPTCPPSHPVPPPPLQPRFSYQRSLPVSPRTPMPPPPRCKAPLIPTMTLARNSLPYD</sequence>
<dbReference type="EMBL" id="AVOT02090457">
    <property type="protein sequence ID" value="MBW0572627.1"/>
    <property type="molecule type" value="Genomic_DNA"/>
</dbReference>
<feature type="region of interest" description="Disordered" evidence="1">
    <location>
        <begin position="239"/>
        <end position="283"/>
    </location>
</feature>
<dbReference type="Proteomes" id="UP000765509">
    <property type="component" value="Unassembled WGS sequence"/>
</dbReference>
<feature type="compositionally biased region" description="Pro residues" evidence="1">
    <location>
        <begin position="269"/>
        <end position="279"/>
    </location>
</feature>
<gene>
    <name evidence="2" type="ORF">O181_112342</name>
</gene>
<evidence type="ECO:0000313" key="3">
    <source>
        <dbReference type="Proteomes" id="UP000765509"/>
    </source>
</evidence>
<feature type="region of interest" description="Disordered" evidence="1">
    <location>
        <begin position="120"/>
        <end position="191"/>
    </location>
</feature>
<comment type="caution">
    <text evidence="2">The sequence shown here is derived from an EMBL/GenBank/DDBJ whole genome shotgun (WGS) entry which is preliminary data.</text>
</comment>
<accession>A0A9Q3K3J0</accession>
<feature type="compositionally biased region" description="Pro residues" evidence="1">
    <location>
        <begin position="239"/>
        <end position="256"/>
    </location>
</feature>
<keyword evidence="3" id="KW-1185">Reference proteome</keyword>
<name>A0A9Q3K3J0_9BASI</name>
<evidence type="ECO:0000256" key="1">
    <source>
        <dbReference type="SAM" id="MobiDB-lite"/>
    </source>
</evidence>
<dbReference type="AlphaFoldDB" id="A0A9Q3K3J0"/>
<reference evidence="2" key="1">
    <citation type="submission" date="2021-03" db="EMBL/GenBank/DDBJ databases">
        <title>Draft genome sequence of rust myrtle Austropuccinia psidii MF-1, a brazilian biotype.</title>
        <authorList>
            <person name="Quecine M.C."/>
            <person name="Pachon D.M.R."/>
            <person name="Bonatelli M.L."/>
            <person name="Correr F.H."/>
            <person name="Franceschini L.M."/>
            <person name="Leite T.F."/>
            <person name="Margarido G.R.A."/>
            <person name="Almeida C.A."/>
            <person name="Ferrarezi J.A."/>
            <person name="Labate C.A."/>
        </authorList>
    </citation>
    <scope>NUCLEOTIDE SEQUENCE</scope>
    <source>
        <strain evidence="2">MF-1</strain>
    </source>
</reference>
<protein>
    <submittedName>
        <fullName evidence="2">Uncharacterized protein</fullName>
    </submittedName>
</protein>
<proteinExistence type="predicted"/>
<evidence type="ECO:0000313" key="2">
    <source>
        <dbReference type="EMBL" id="MBW0572627.1"/>
    </source>
</evidence>
<organism evidence="2 3">
    <name type="scientific">Austropuccinia psidii MF-1</name>
    <dbReference type="NCBI Taxonomy" id="1389203"/>
    <lineage>
        <taxon>Eukaryota</taxon>
        <taxon>Fungi</taxon>
        <taxon>Dikarya</taxon>
        <taxon>Basidiomycota</taxon>
        <taxon>Pucciniomycotina</taxon>
        <taxon>Pucciniomycetes</taxon>
        <taxon>Pucciniales</taxon>
        <taxon>Sphaerophragmiaceae</taxon>
        <taxon>Austropuccinia</taxon>
    </lineage>
</organism>